<sequence>MCLPQVLKKEQKNFITSEYVHPDELARYYRNLGYYYVEKGQYQLAANCDIFSQRYYKSPMVRSELKYIAEMDKSVNIRPNIMLVRAELADQDIPLTPDENIVKLAYQMIQQMIDQEDKKKAQYYLEILGYFLKKDELKDLQKQINKL</sequence>
<dbReference type="EMBL" id="CAKD01000022">
    <property type="protein sequence ID" value="CCI85530.1"/>
    <property type="molecule type" value="Genomic_DNA"/>
</dbReference>
<dbReference type="STRING" id="1423790.BN53_05430"/>
<comment type="caution">
    <text evidence="1">The sequence shown here is derived from an EMBL/GenBank/DDBJ whole genome shotgun (WGS) entry which is preliminary data.</text>
</comment>
<keyword evidence="2" id="KW-1185">Reference proteome</keyword>
<protein>
    <submittedName>
        <fullName evidence="1">Uncharacterized protein</fullName>
    </submittedName>
</protein>
<evidence type="ECO:0000313" key="2">
    <source>
        <dbReference type="Proteomes" id="UP000009311"/>
    </source>
</evidence>
<dbReference type="Proteomes" id="UP000009311">
    <property type="component" value="Unassembled WGS sequence"/>
</dbReference>
<gene>
    <name evidence="1" type="ORF">BN53_05430</name>
</gene>
<accession>I7JYG7</accession>
<reference evidence="1 2" key="1">
    <citation type="submission" date="2012-06" db="EMBL/GenBank/DDBJ databases">
        <title>Draft Genome Sequence of Lactobacillus pasteurii CRBIP 24.76T.</title>
        <authorList>
            <person name="Cousin S."/>
            <person name="Bouchier C."/>
            <person name="Loux V."/>
            <person name="Ma L."/>
            <person name="Creno S."/>
            <person name="Bizet C."/>
            <person name="Clermont D."/>
        </authorList>
    </citation>
    <scope>NUCLEOTIDE SEQUENCE [LARGE SCALE GENOMIC DNA]</scope>
    <source>
        <strain evidence="2">CRBIP 24.76T</strain>
    </source>
</reference>
<organism evidence="1 2">
    <name type="scientific">Lactobacillus pasteurii DSM 23907 = CRBIP 24.76</name>
    <dbReference type="NCBI Taxonomy" id="1423790"/>
    <lineage>
        <taxon>Bacteria</taxon>
        <taxon>Bacillati</taxon>
        <taxon>Bacillota</taxon>
        <taxon>Bacilli</taxon>
        <taxon>Lactobacillales</taxon>
        <taxon>Lactobacillaceae</taxon>
        <taxon>Lactobacillus</taxon>
    </lineage>
</organism>
<dbReference type="AlphaFoldDB" id="I7JYG7"/>
<name>I7JYG7_9LACO</name>
<proteinExistence type="predicted"/>
<evidence type="ECO:0000313" key="1">
    <source>
        <dbReference type="EMBL" id="CCI85530.1"/>
    </source>
</evidence>